<feature type="disulfide bond" evidence="8">
    <location>
        <begin position="420"/>
        <end position="434"/>
    </location>
</feature>
<dbReference type="Pfam" id="PF01759">
    <property type="entry name" value="NTR"/>
    <property type="match status" value="1"/>
</dbReference>
<evidence type="ECO:0000256" key="6">
    <source>
        <dbReference type="ARBA" id="ARBA00023180"/>
    </source>
</evidence>
<dbReference type="CDD" id="cd00055">
    <property type="entry name" value="EGF_Lam"/>
    <property type="match status" value="2"/>
</dbReference>
<dbReference type="SUPFAM" id="SSF50242">
    <property type="entry name" value="TIMP-like"/>
    <property type="match status" value="1"/>
</dbReference>
<evidence type="ECO:0000256" key="5">
    <source>
        <dbReference type="ARBA" id="ARBA00023157"/>
    </source>
</evidence>
<evidence type="ECO:0008006" key="14">
    <source>
        <dbReference type="Google" id="ProtNLM"/>
    </source>
</evidence>
<dbReference type="InterPro" id="IPR056863">
    <property type="entry name" value="LMN_ATRN_NET-like_EGF"/>
</dbReference>
<comment type="subcellular location">
    <subcellularLocation>
        <location evidence="1">Secreted</location>
    </subcellularLocation>
</comment>
<dbReference type="InterPro" id="IPR002049">
    <property type="entry name" value="LE_dom"/>
</dbReference>
<proteinExistence type="predicted"/>
<keyword evidence="4" id="KW-0677">Repeat</keyword>
<feature type="disulfide bond" evidence="8">
    <location>
        <begin position="387"/>
        <end position="399"/>
    </location>
</feature>
<accession>A0ABI7YV12</accession>
<dbReference type="SMART" id="SM00643">
    <property type="entry name" value="C345C"/>
    <property type="match status" value="1"/>
</dbReference>
<protein>
    <recommendedName>
        <fullName evidence="14">Netrin 5</fullName>
    </recommendedName>
</protein>
<evidence type="ECO:0000256" key="3">
    <source>
        <dbReference type="ARBA" id="ARBA00022729"/>
    </source>
</evidence>
<keyword evidence="6" id="KW-0325">Glycoprotein</keyword>
<feature type="region of interest" description="Disordered" evidence="9">
    <location>
        <begin position="65"/>
        <end position="96"/>
    </location>
</feature>
<dbReference type="PANTHER" id="PTHR10574:SF262">
    <property type="entry name" value="NETRIN-5"/>
    <property type="match status" value="1"/>
</dbReference>
<evidence type="ECO:0000256" key="7">
    <source>
        <dbReference type="ARBA" id="ARBA00023292"/>
    </source>
</evidence>
<evidence type="ECO:0000313" key="13">
    <source>
        <dbReference type="Proteomes" id="UP000823872"/>
    </source>
</evidence>
<dbReference type="InterPro" id="IPR050440">
    <property type="entry name" value="Laminin/Netrin_ECM"/>
</dbReference>
<keyword evidence="5 8" id="KW-1015">Disulfide bond</keyword>
<reference evidence="12" key="3">
    <citation type="submission" date="2025-09" db="UniProtKB">
        <authorList>
            <consortium name="Ensembl"/>
        </authorList>
    </citation>
    <scope>IDENTIFICATION</scope>
    <source>
        <strain evidence="12">breed Abyssinian</strain>
    </source>
</reference>
<dbReference type="Ensembl" id="ENSFCTT00005052710.1">
    <property type="protein sequence ID" value="ENSFCTP00005038681.1"/>
    <property type="gene ID" value="ENSFCTG00005018304.1"/>
</dbReference>
<evidence type="ECO:0000256" key="2">
    <source>
        <dbReference type="ARBA" id="ARBA00022525"/>
    </source>
</evidence>
<keyword evidence="7 8" id="KW-0424">Laminin EGF-like domain</keyword>
<evidence type="ECO:0000259" key="11">
    <source>
        <dbReference type="PROSITE" id="PS50189"/>
    </source>
</evidence>
<dbReference type="Pfam" id="PF24973">
    <property type="entry name" value="EGF_LMN_ATRN"/>
    <property type="match status" value="1"/>
</dbReference>
<evidence type="ECO:0000259" key="10">
    <source>
        <dbReference type="PROSITE" id="PS50027"/>
    </source>
</evidence>
<name>A0ABI7YV12_FELCA</name>
<keyword evidence="13" id="KW-1185">Reference proteome</keyword>
<evidence type="ECO:0000256" key="1">
    <source>
        <dbReference type="ARBA" id="ARBA00004613"/>
    </source>
</evidence>
<sequence>MSLALHIVLGGGPAGVPVGRAWLRLAKGIGAGGGGGGRLGGAVVVLDSAGSALSSRPEPPLAWGLATDSHSALTPESPRRRRAPAGRESTGGTRNAPQRTLFLGAGTCSARTMPVTFALLLLLSQATADPCYHPGGRPRFCLPPVTQLAGLAASCPQACALALGADLSPRATCNGSLTLALGGPFLLTSVSLRFCTPGSPALVLSAAWATGGPWRSLWRRPAWPGALGGPEKVTFRAPPGPKSSVVVSHLRVEFGGRAGLAAGGVRGRCQCHGHAARCAARARPPRCRCRHHTTGPGCESCRPSHRDWPWRPATPQHPHPCLPCSCNQHARRCRFNSELFRLSGGRSGGVCERCRHHTAGRHCHYCRPGFWRDPGQPITSRKACRACQCHPIGATGGICNQTSGQCSCKLGVTGLTCNRCGPGYQQSRSPRMPCQRIPEATTPLAPTPGAYSSDPQCQNYCNVSDTRVYMSLWRYCQQDYVLRAQVLASEAAGPAWQRLAVRVLAVYKQRARPVRRGGQDAWVPRADLACGCLRLRPDTDYLLLGSAAGGPDPARLVLDRHGVALPWRPRWARPLRRLQLQERAGGCRGLRPPTPSPGPEP</sequence>
<dbReference type="PROSITE" id="PS01248">
    <property type="entry name" value="EGF_LAM_1"/>
    <property type="match status" value="1"/>
</dbReference>
<dbReference type="Gene3D" id="2.10.25.10">
    <property type="entry name" value="Laminin"/>
    <property type="match status" value="1"/>
</dbReference>
<feature type="domain" description="Laminin EGF-like" evidence="10">
    <location>
        <begin position="387"/>
        <end position="436"/>
    </location>
</feature>
<dbReference type="PROSITE" id="PS50189">
    <property type="entry name" value="NTR"/>
    <property type="match status" value="1"/>
</dbReference>
<evidence type="ECO:0000256" key="8">
    <source>
        <dbReference type="PROSITE-ProRule" id="PRU00460"/>
    </source>
</evidence>
<dbReference type="InterPro" id="IPR001134">
    <property type="entry name" value="Netrin_domain"/>
</dbReference>
<dbReference type="InterPro" id="IPR018933">
    <property type="entry name" value="Netrin_module_non-TIMP"/>
</dbReference>
<evidence type="ECO:0000313" key="12">
    <source>
        <dbReference type="Ensembl" id="ENSFCTP00005038681.1"/>
    </source>
</evidence>
<dbReference type="Gene3D" id="2.170.300.10">
    <property type="entry name" value="Tie2 ligand-binding domain superfamily"/>
    <property type="match status" value="1"/>
</dbReference>
<keyword evidence="2" id="KW-0964">Secreted</keyword>
<evidence type="ECO:0000256" key="4">
    <source>
        <dbReference type="ARBA" id="ARBA00022737"/>
    </source>
</evidence>
<reference evidence="12" key="2">
    <citation type="submission" date="2025-08" db="UniProtKB">
        <authorList>
            <consortium name="Ensembl"/>
        </authorList>
    </citation>
    <scope>IDENTIFICATION</scope>
    <source>
        <strain evidence="12">breed Abyssinian</strain>
    </source>
</reference>
<dbReference type="CDD" id="cd03579">
    <property type="entry name" value="NTR_netrin-1_like"/>
    <property type="match status" value="1"/>
</dbReference>
<dbReference type="PANTHER" id="PTHR10574">
    <property type="entry name" value="NETRIN/LAMININ-RELATED"/>
    <property type="match status" value="1"/>
</dbReference>
<dbReference type="Gene3D" id="2.40.50.120">
    <property type="match status" value="1"/>
</dbReference>
<feature type="disulfide bond" evidence="8">
    <location>
        <begin position="408"/>
        <end position="417"/>
    </location>
</feature>
<organism evidence="12 13">
    <name type="scientific">Felis catus</name>
    <name type="common">Cat</name>
    <name type="synonym">Felis silvestris catus</name>
    <dbReference type="NCBI Taxonomy" id="9685"/>
    <lineage>
        <taxon>Eukaryota</taxon>
        <taxon>Metazoa</taxon>
        <taxon>Chordata</taxon>
        <taxon>Craniata</taxon>
        <taxon>Vertebrata</taxon>
        <taxon>Euteleostomi</taxon>
        <taxon>Mammalia</taxon>
        <taxon>Eutheria</taxon>
        <taxon>Laurasiatheria</taxon>
        <taxon>Carnivora</taxon>
        <taxon>Feliformia</taxon>
        <taxon>Felidae</taxon>
        <taxon>Felinae</taxon>
        <taxon>Felis</taxon>
    </lineage>
</organism>
<dbReference type="Pfam" id="PF00053">
    <property type="entry name" value="EGF_laminin"/>
    <property type="match status" value="2"/>
</dbReference>
<dbReference type="SUPFAM" id="SSF57196">
    <property type="entry name" value="EGF/Laminin"/>
    <property type="match status" value="3"/>
</dbReference>
<feature type="domain" description="NTR" evidence="11">
    <location>
        <begin position="457"/>
        <end position="587"/>
    </location>
</feature>
<keyword evidence="3" id="KW-0732">Signal</keyword>
<dbReference type="SMART" id="SM00180">
    <property type="entry name" value="EGF_Lam"/>
    <property type="match status" value="3"/>
</dbReference>
<dbReference type="Proteomes" id="UP000823872">
    <property type="component" value="Chromosome E2"/>
</dbReference>
<dbReference type="PROSITE" id="PS50027">
    <property type="entry name" value="EGF_LAM_2"/>
    <property type="match status" value="1"/>
</dbReference>
<evidence type="ECO:0000256" key="9">
    <source>
        <dbReference type="SAM" id="MobiDB-lite"/>
    </source>
</evidence>
<gene>
    <name evidence="12" type="primary">NTN3</name>
</gene>
<reference evidence="12 13" key="1">
    <citation type="submission" date="2021-02" db="EMBL/GenBank/DDBJ databases">
        <title>Safari Cat Assemblies.</title>
        <authorList>
            <person name="Bredemeyer K.R."/>
            <person name="Murphy W.J."/>
        </authorList>
    </citation>
    <scope>NUCLEOTIDE SEQUENCE [LARGE SCALE GENOMIC DNA]</scope>
</reference>
<dbReference type="GeneTree" id="ENSGT00940000161874"/>
<feature type="disulfide bond" evidence="8">
    <location>
        <begin position="389"/>
        <end position="406"/>
    </location>
</feature>
<dbReference type="InterPro" id="IPR008993">
    <property type="entry name" value="TIMP-like_OB-fold"/>
</dbReference>